<dbReference type="EMBL" id="FO082872">
    <property type="protein sequence ID" value="SJK85782.1"/>
    <property type="molecule type" value="Genomic_DNA"/>
</dbReference>
<sequence length="110" mass="12676">MGYEGFDRTITSICSQLIQLHDCLQRLNSIDITKMNDLELARLEYTKCRLLIAIYQVYLGVNGIGTTTKLDNDLKKANRYAEIIHDSCPREIKSRKLDIASMARIIKFHI</sequence>
<keyword evidence="2" id="KW-1185">Reference proteome</keyword>
<dbReference type="AlphaFoldDB" id="A0A1R4A9V6"/>
<dbReference type="KEGG" id="bmic:BMR1_02g00255"/>
<dbReference type="RefSeq" id="XP_021338004.1">
    <property type="nucleotide sequence ID" value="XM_021483036.1"/>
</dbReference>
<name>A0A1R4A9V6_BABMR</name>
<reference evidence="1 2" key="1">
    <citation type="journal article" date="2012" name="Nucleic Acids Res.">
        <title>Sequencing of the smallest Apicomplexan genome from the human pathogen Babesia microti.</title>
        <authorList>
            <person name="Cornillot E."/>
            <person name="Hadj-Kaddour K."/>
            <person name="Dassouli A."/>
            <person name="Noel B."/>
            <person name="Ranwez V."/>
            <person name="Vacherie B."/>
            <person name="Augagneur Y."/>
            <person name="Bres V."/>
            <person name="Duclos A."/>
            <person name="Randazzo S."/>
            <person name="Carcy B."/>
            <person name="Debierre-Grockiego F."/>
            <person name="Delbecq S."/>
            <person name="Moubri-Menage K."/>
            <person name="Shams-Eldin H."/>
            <person name="Usmani-Brown S."/>
            <person name="Bringaud F."/>
            <person name="Wincker P."/>
            <person name="Vivares C.P."/>
            <person name="Schwarz R.T."/>
            <person name="Schetters T.P."/>
            <person name="Krause P.J."/>
            <person name="Gorenflot A."/>
            <person name="Berry V."/>
            <person name="Barbe V."/>
            <person name="Ben Mamoun C."/>
        </authorList>
    </citation>
    <scope>NUCLEOTIDE SEQUENCE [LARGE SCALE GENOMIC DNA]</scope>
    <source>
        <strain evidence="1 2">RI</strain>
    </source>
</reference>
<reference evidence="1 2" key="3">
    <citation type="journal article" date="2016" name="Sci. Rep.">
        <title>Genome-wide diversity and gene expression profiling of Babesia microti isolates identify polymorphic genes that mediate host-pathogen interactions.</title>
        <authorList>
            <person name="Silva J.C."/>
            <person name="Cornillot E."/>
            <person name="McCracken C."/>
            <person name="Usmani-Brown S."/>
            <person name="Dwivedi A."/>
            <person name="Ifeonu O.O."/>
            <person name="Crabtree J."/>
            <person name="Gotia H.T."/>
            <person name="Virji A.Z."/>
            <person name="Reynes C."/>
            <person name="Colinge J."/>
            <person name="Kumar V."/>
            <person name="Lawres L."/>
            <person name="Pazzi J.E."/>
            <person name="Pablo J.V."/>
            <person name="Hung C."/>
            <person name="Brancato J."/>
            <person name="Kumari P."/>
            <person name="Orvis J."/>
            <person name="Tretina K."/>
            <person name="Chibucos M."/>
            <person name="Ott S."/>
            <person name="Sadzewicz L."/>
            <person name="Sengamalay N."/>
            <person name="Shetty A.C."/>
            <person name="Su Q."/>
            <person name="Tallon L."/>
            <person name="Fraser C.M."/>
            <person name="Frutos R."/>
            <person name="Molina D.M."/>
            <person name="Krause P.J."/>
            <person name="Ben Mamoun C."/>
        </authorList>
    </citation>
    <scope>NUCLEOTIDE SEQUENCE [LARGE SCALE GENOMIC DNA]</scope>
    <source>
        <strain evidence="1 2">RI</strain>
    </source>
</reference>
<dbReference type="VEuPathDB" id="PiroplasmaDB:BMR1_02g00255"/>
<proteinExistence type="predicted"/>
<dbReference type="GeneID" id="24423841"/>
<organism evidence="1 2">
    <name type="scientific">Babesia microti (strain RI)</name>
    <dbReference type="NCBI Taxonomy" id="1133968"/>
    <lineage>
        <taxon>Eukaryota</taxon>
        <taxon>Sar</taxon>
        <taxon>Alveolata</taxon>
        <taxon>Apicomplexa</taxon>
        <taxon>Aconoidasida</taxon>
        <taxon>Piroplasmida</taxon>
        <taxon>Babesiidae</taxon>
        <taxon>Babesia</taxon>
    </lineage>
</organism>
<accession>A0A1R4A9V6</accession>
<dbReference type="Proteomes" id="UP000002899">
    <property type="component" value="Chromosome II"/>
</dbReference>
<protein>
    <submittedName>
        <fullName evidence="1">Uncharacterized protein</fullName>
    </submittedName>
</protein>
<evidence type="ECO:0000313" key="1">
    <source>
        <dbReference type="EMBL" id="SJK85782.1"/>
    </source>
</evidence>
<evidence type="ECO:0000313" key="2">
    <source>
        <dbReference type="Proteomes" id="UP000002899"/>
    </source>
</evidence>
<reference evidence="1 2" key="2">
    <citation type="journal article" date="2013" name="PLoS ONE">
        <title>Whole genome mapping and re-organization of the nuclear and mitochondrial genomes of Babesia microti isolates.</title>
        <authorList>
            <person name="Cornillot E."/>
            <person name="Dassouli A."/>
            <person name="Garg A."/>
            <person name="Pachikara N."/>
            <person name="Randazzo S."/>
            <person name="Depoix D."/>
            <person name="Carcy B."/>
            <person name="Delbecq S."/>
            <person name="Frutos R."/>
            <person name="Silva J.C."/>
            <person name="Sutton R."/>
            <person name="Krause P.J."/>
            <person name="Mamoun C.B."/>
        </authorList>
    </citation>
    <scope>NUCLEOTIDE SEQUENCE [LARGE SCALE GENOMIC DNA]</scope>
    <source>
        <strain evidence="1 2">RI</strain>
    </source>
</reference>